<evidence type="ECO:0000313" key="2">
    <source>
        <dbReference type="Proteomes" id="UP000735302"/>
    </source>
</evidence>
<accession>A0AAV3ZFB3</accession>
<name>A0AAV3ZFB3_9GAST</name>
<organism evidence="1 2">
    <name type="scientific">Plakobranchus ocellatus</name>
    <dbReference type="NCBI Taxonomy" id="259542"/>
    <lineage>
        <taxon>Eukaryota</taxon>
        <taxon>Metazoa</taxon>
        <taxon>Spiralia</taxon>
        <taxon>Lophotrochozoa</taxon>
        <taxon>Mollusca</taxon>
        <taxon>Gastropoda</taxon>
        <taxon>Heterobranchia</taxon>
        <taxon>Euthyneura</taxon>
        <taxon>Panpulmonata</taxon>
        <taxon>Sacoglossa</taxon>
        <taxon>Placobranchoidea</taxon>
        <taxon>Plakobranchidae</taxon>
        <taxon>Plakobranchus</taxon>
    </lineage>
</organism>
<reference evidence="1 2" key="1">
    <citation type="journal article" date="2021" name="Elife">
        <title>Chloroplast acquisition without the gene transfer in kleptoplastic sea slugs, Plakobranchus ocellatus.</title>
        <authorList>
            <person name="Maeda T."/>
            <person name="Takahashi S."/>
            <person name="Yoshida T."/>
            <person name="Shimamura S."/>
            <person name="Takaki Y."/>
            <person name="Nagai Y."/>
            <person name="Toyoda A."/>
            <person name="Suzuki Y."/>
            <person name="Arimoto A."/>
            <person name="Ishii H."/>
            <person name="Satoh N."/>
            <person name="Nishiyama T."/>
            <person name="Hasebe M."/>
            <person name="Maruyama T."/>
            <person name="Minagawa J."/>
            <person name="Obokata J."/>
            <person name="Shigenobu S."/>
        </authorList>
    </citation>
    <scope>NUCLEOTIDE SEQUENCE [LARGE SCALE GENOMIC DNA]</scope>
</reference>
<dbReference type="AlphaFoldDB" id="A0AAV3ZFB3"/>
<comment type="caution">
    <text evidence="1">The sequence shown here is derived from an EMBL/GenBank/DDBJ whole genome shotgun (WGS) entry which is preliminary data.</text>
</comment>
<keyword evidence="2" id="KW-1185">Reference proteome</keyword>
<dbReference type="Proteomes" id="UP000735302">
    <property type="component" value="Unassembled WGS sequence"/>
</dbReference>
<sequence>MSFTNRAEKFDYKYYEGPRVRSELQLIANDEMDKATLRCYSYEGQTSFTNPITGFTVSTMVSLQPFDFTFAVGLPNINKIITGDERKMVEAICSIDVGSHGTLLWELRRSDSLVYCWTVDANGMVRGNPPPFLKESKDTERNFNYTYNKKTGPHIISKIGFEKPKTWKMSDLRCTVDNYETALYLRDEDRLKMAHYVACENI</sequence>
<gene>
    <name evidence="1" type="ORF">PoB_001968200</name>
</gene>
<protein>
    <submittedName>
        <fullName evidence="1">Uncharacterized protein</fullName>
    </submittedName>
</protein>
<dbReference type="EMBL" id="BLXT01002312">
    <property type="protein sequence ID" value="GFN93176.1"/>
    <property type="molecule type" value="Genomic_DNA"/>
</dbReference>
<proteinExistence type="predicted"/>
<evidence type="ECO:0000313" key="1">
    <source>
        <dbReference type="EMBL" id="GFN93176.1"/>
    </source>
</evidence>